<gene>
    <name evidence="3" type="ORF">D8771_18355</name>
</gene>
<feature type="compositionally biased region" description="Polar residues" evidence="1">
    <location>
        <begin position="168"/>
        <end position="177"/>
    </location>
</feature>
<feature type="signal peptide" evidence="2">
    <location>
        <begin position="1"/>
        <end position="30"/>
    </location>
</feature>
<sequence>MLQPQQRAPRLGVIALASTVGLIAALPLAAAVAGEDARLAAKAFEAAQPRQVRSGPERPASFCGRESTAPEGVSLRTCVRTQGDEVWARAAYRNATRSPLPAVLTLRGPDGRTVRVHCTLQGDGRHRTCETKRTGAREVRGEAAVREAYTAVAEVSSPEGERRWLRAGSNSPAVRRS</sequence>
<proteinExistence type="predicted"/>
<feature type="chain" id="PRO_5043344072" evidence="2">
    <location>
        <begin position="31"/>
        <end position="177"/>
    </location>
</feature>
<evidence type="ECO:0000256" key="1">
    <source>
        <dbReference type="SAM" id="MobiDB-lite"/>
    </source>
</evidence>
<dbReference type="EMBL" id="RCIY01000065">
    <property type="protein sequence ID" value="TGG81396.1"/>
    <property type="molecule type" value="Genomic_DNA"/>
</dbReference>
<dbReference type="AlphaFoldDB" id="A0A6C1C4D1"/>
<organism evidence="3 4">
    <name type="scientific">Streptomyces albus</name>
    <dbReference type="NCBI Taxonomy" id="1888"/>
    <lineage>
        <taxon>Bacteria</taxon>
        <taxon>Bacillati</taxon>
        <taxon>Actinomycetota</taxon>
        <taxon>Actinomycetes</taxon>
        <taxon>Kitasatosporales</taxon>
        <taxon>Streptomycetaceae</taxon>
        <taxon>Streptomyces</taxon>
    </lineage>
</organism>
<feature type="region of interest" description="Disordered" evidence="1">
    <location>
        <begin position="156"/>
        <end position="177"/>
    </location>
</feature>
<dbReference type="Proteomes" id="UP000298111">
    <property type="component" value="Unassembled WGS sequence"/>
</dbReference>
<comment type="caution">
    <text evidence="3">The sequence shown here is derived from an EMBL/GenBank/DDBJ whole genome shotgun (WGS) entry which is preliminary data.</text>
</comment>
<keyword evidence="2" id="KW-0732">Signal</keyword>
<protein>
    <submittedName>
        <fullName evidence="3">Uncharacterized protein</fullName>
    </submittedName>
</protein>
<evidence type="ECO:0000256" key="2">
    <source>
        <dbReference type="SAM" id="SignalP"/>
    </source>
</evidence>
<dbReference type="GeneID" id="75182680"/>
<accession>A0A6C1C4D1</accession>
<name>A0A6C1C4D1_9ACTN</name>
<evidence type="ECO:0000313" key="3">
    <source>
        <dbReference type="EMBL" id="TGG81396.1"/>
    </source>
</evidence>
<reference evidence="3 4" key="1">
    <citation type="submission" date="2018-10" db="EMBL/GenBank/DDBJ databases">
        <title>Isolation of pseudouridimycin from Streptomyces albus DSM 40763.</title>
        <authorList>
            <person name="Rosenqvist P."/>
            <person name="Metsae-Ketelae M."/>
            <person name="Virta P."/>
        </authorList>
    </citation>
    <scope>NUCLEOTIDE SEQUENCE [LARGE SCALE GENOMIC DNA]</scope>
    <source>
        <strain evidence="3 4">DSM 40763</strain>
    </source>
</reference>
<dbReference type="RefSeq" id="WP_016472164.1">
    <property type="nucleotide sequence ID" value="NZ_BBQG01000067.1"/>
</dbReference>
<evidence type="ECO:0000313" key="4">
    <source>
        <dbReference type="Proteomes" id="UP000298111"/>
    </source>
</evidence>